<dbReference type="InterPro" id="IPR018584">
    <property type="entry name" value="GT87"/>
</dbReference>
<feature type="transmembrane region" description="Helical" evidence="8">
    <location>
        <begin position="290"/>
        <end position="310"/>
    </location>
</feature>
<keyword evidence="4 8" id="KW-0812">Transmembrane</keyword>
<gene>
    <name evidence="9" type="ORF">GCM10025881_14460</name>
</gene>
<evidence type="ECO:0000256" key="5">
    <source>
        <dbReference type="ARBA" id="ARBA00022989"/>
    </source>
</evidence>
<feature type="transmembrane region" description="Helical" evidence="8">
    <location>
        <begin position="187"/>
        <end position="206"/>
    </location>
</feature>
<organism evidence="9 10">
    <name type="scientific">Pseudolysinimonas kribbensis</name>
    <dbReference type="NCBI Taxonomy" id="433641"/>
    <lineage>
        <taxon>Bacteria</taxon>
        <taxon>Bacillati</taxon>
        <taxon>Actinomycetota</taxon>
        <taxon>Actinomycetes</taxon>
        <taxon>Micrococcales</taxon>
        <taxon>Microbacteriaceae</taxon>
        <taxon>Pseudolysinimonas</taxon>
    </lineage>
</organism>
<feature type="transmembrane region" description="Helical" evidence="8">
    <location>
        <begin position="237"/>
        <end position="255"/>
    </location>
</feature>
<keyword evidence="3" id="KW-0808">Transferase</keyword>
<dbReference type="Pfam" id="PF09594">
    <property type="entry name" value="GT87"/>
    <property type="match status" value="1"/>
</dbReference>
<feature type="transmembrane region" description="Helical" evidence="8">
    <location>
        <begin position="64"/>
        <end position="82"/>
    </location>
</feature>
<accession>A0ABQ6K759</accession>
<dbReference type="EMBL" id="BSVB01000001">
    <property type="protein sequence ID" value="GMA94622.1"/>
    <property type="molecule type" value="Genomic_DNA"/>
</dbReference>
<evidence type="ECO:0000256" key="3">
    <source>
        <dbReference type="ARBA" id="ARBA00022679"/>
    </source>
</evidence>
<evidence type="ECO:0000313" key="10">
    <source>
        <dbReference type="Proteomes" id="UP001157034"/>
    </source>
</evidence>
<evidence type="ECO:0000256" key="2">
    <source>
        <dbReference type="ARBA" id="ARBA00022475"/>
    </source>
</evidence>
<dbReference type="RefSeq" id="WP_284253523.1">
    <property type="nucleotide sequence ID" value="NZ_BAAAQO010000002.1"/>
</dbReference>
<keyword evidence="10" id="KW-1185">Reference proteome</keyword>
<feature type="transmembrane region" description="Helical" evidence="8">
    <location>
        <begin position="261"/>
        <end position="281"/>
    </location>
</feature>
<evidence type="ECO:0000256" key="4">
    <source>
        <dbReference type="ARBA" id="ARBA00022692"/>
    </source>
</evidence>
<comment type="caution">
    <text evidence="9">The sequence shown here is derived from an EMBL/GenBank/DDBJ whole genome shotgun (WGS) entry which is preliminary data.</text>
</comment>
<feature type="transmembrane region" description="Helical" evidence="8">
    <location>
        <begin position="35"/>
        <end position="57"/>
    </location>
</feature>
<evidence type="ECO:0000313" key="9">
    <source>
        <dbReference type="EMBL" id="GMA94622.1"/>
    </source>
</evidence>
<evidence type="ECO:0000256" key="1">
    <source>
        <dbReference type="ARBA" id="ARBA00004651"/>
    </source>
</evidence>
<evidence type="ECO:0008006" key="11">
    <source>
        <dbReference type="Google" id="ProtNLM"/>
    </source>
</evidence>
<evidence type="ECO:0000256" key="6">
    <source>
        <dbReference type="ARBA" id="ARBA00023136"/>
    </source>
</evidence>
<keyword evidence="2" id="KW-1003">Cell membrane</keyword>
<feature type="transmembrane region" description="Helical" evidence="8">
    <location>
        <begin position="343"/>
        <end position="363"/>
    </location>
</feature>
<feature type="transmembrane region" description="Helical" evidence="8">
    <location>
        <begin position="423"/>
        <end position="444"/>
    </location>
</feature>
<evidence type="ECO:0000256" key="8">
    <source>
        <dbReference type="SAM" id="Phobius"/>
    </source>
</evidence>
<protein>
    <recommendedName>
        <fullName evidence="11">DUF2029 domain-containing protein</fullName>
    </recommendedName>
</protein>
<reference evidence="10" key="1">
    <citation type="journal article" date="2019" name="Int. J. Syst. Evol. Microbiol.">
        <title>The Global Catalogue of Microorganisms (GCM) 10K type strain sequencing project: providing services to taxonomists for standard genome sequencing and annotation.</title>
        <authorList>
            <consortium name="The Broad Institute Genomics Platform"/>
            <consortium name="The Broad Institute Genome Sequencing Center for Infectious Disease"/>
            <person name="Wu L."/>
            <person name="Ma J."/>
        </authorList>
    </citation>
    <scope>NUCLEOTIDE SEQUENCE [LARGE SCALE GENOMIC DNA]</scope>
    <source>
        <strain evidence="10">NBRC 108894</strain>
    </source>
</reference>
<evidence type="ECO:0000256" key="7">
    <source>
        <dbReference type="ARBA" id="ARBA00024033"/>
    </source>
</evidence>
<name>A0ABQ6K759_9MICO</name>
<dbReference type="Proteomes" id="UP001157034">
    <property type="component" value="Unassembled WGS sequence"/>
</dbReference>
<keyword evidence="5 8" id="KW-1133">Transmembrane helix</keyword>
<keyword evidence="6 8" id="KW-0472">Membrane</keyword>
<sequence length="473" mass="48921">MRVVLPIVGAAAALAVAVAAVVVGHAFQLFDRSGAWPLTAVGAIALAGFAVAVTLLFRVRGRAALVLVVVGAAVLGGAALAGPPHLSTDSARYAWDGIVQDAGVSPYEHVPASSALAGLRPGWLYPAPVDGRCAGQRIMSTREEPGGALLCTALNRPRVPTIYPPVSEAYFAAVRALVPTTAAYAPLQVGGLLLVGAVGALLALLLRRGGRDPRWSALWLWCPFVLDQAVTDSHVDVLGVLFAVAATGVLAVPVLRRRRAVVGGVLLGLGVATKFIPGLVAPPLLRRRPVAVVLAAAGAVAAVYAPYLLASGPKVIGYLPGYFSEEGYESGSRSALLSLVLPGSWSTVGAAVLVAVVAAFAVWRADPERPWGVQAAVVGATLLIVTPAYPWYALLLVPFAAMAGRPEWLVVTVAMTVRQLHPGLATSRAAFGAAVIVLLVALAVRHRAEIPAVVSRLRLPFGARAPLPERTSR</sequence>
<proteinExistence type="inferred from homology"/>
<comment type="subcellular location">
    <subcellularLocation>
        <location evidence="1">Cell membrane</location>
        <topology evidence="1">Multi-pass membrane protein</topology>
    </subcellularLocation>
</comment>
<comment type="similarity">
    <text evidence="7">Belongs to the glycosyltransferase 87 family.</text>
</comment>
<feature type="transmembrane region" description="Helical" evidence="8">
    <location>
        <begin position="375"/>
        <end position="403"/>
    </location>
</feature>